<dbReference type="InterPro" id="IPR036691">
    <property type="entry name" value="Endo/exonu/phosph_ase_sf"/>
</dbReference>
<dbReference type="OMA" id="MKEIDHH"/>
<dbReference type="Gene3D" id="3.60.10.10">
    <property type="entry name" value="Endonuclease/exonuclease/phosphatase"/>
    <property type="match status" value="1"/>
</dbReference>
<dbReference type="GeneID" id="110975078"/>
<dbReference type="RefSeq" id="XP_022082901.1">
    <property type="nucleotide sequence ID" value="XM_022227209.1"/>
</dbReference>
<dbReference type="AlphaFoldDB" id="A0A8B7XSH5"/>
<reference evidence="3" key="1">
    <citation type="submission" date="2025-08" db="UniProtKB">
        <authorList>
            <consortium name="RefSeq"/>
        </authorList>
    </citation>
    <scope>IDENTIFICATION</scope>
</reference>
<evidence type="ECO:0000259" key="1">
    <source>
        <dbReference type="Pfam" id="PF03372"/>
    </source>
</evidence>
<accession>A0A8B7XSH5</accession>
<proteinExistence type="predicted"/>
<dbReference type="Proteomes" id="UP000694845">
    <property type="component" value="Unplaced"/>
</dbReference>
<gene>
    <name evidence="3" type="primary">LOC110975078</name>
</gene>
<organism evidence="2 3">
    <name type="scientific">Acanthaster planci</name>
    <name type="common">Crown-of-thorns starfish</name>
    <dbReference type="NCBI Taxonomy" id="133434"/>
    <lineage>
        <taxon>Eukaryota</taxon>
        <taxon>Metazoa</taxon>
        <taxon>Echinodermata</taxon>
        <taxon>Eleutherozoa</taxon>
        <taxon>Asterozoa</taxon>
        <taxon>Asteroidea</taxon>
        <taxon>Valvatacea</taxon>
        <taxon>Valvatida</taxon>
        <taxon>Acanthasteridae</taxon>
        <taxon>Acanthaster</taxon>
    </lineage>
</organism>
<dbReference type="SUPFAM" id="SSF56219">
    <property type="entry name" value="DNase I-like"/>
    <property type="match status" value="1"/>
</dbReference>
<dbReference type="Pfam" id="PF03372">
    <property type="entry name" value="Exo_endo_phos"/>
    <property type="match status" value="1"/>
</dbReference>
<keyword evidence="2" id="KW-1185">Reference proteome</keyword>
<sequence>MDLSPNLQRGWVQRRARPQSADGDFVVLTYNILNKAFCPEGFYPYCPSDLLASGRRHPLLMKEIDHHRDADVLCFQEVNSRYYEEVLEPDMRSRGYTGCYFMRPEDETTKVDINLTDGSATFYRQDRFQLVKEEAGHFKHLFQQEIKLRQFQPSAASSLLDLADSTRVYIFTLFRCLKTKNLVAIGNIHLTFEFFIRMDLTTLEAAFAVNRLVQFAGGVDVPHILCGDFNQEPHHPGYQLLHDGTLNETMTTYLHTFDSRDCEQVTSLLDAFLGCFKHNSGSLKSAYKTVVGHEVPFSDYEDNSEYIRRPKTDQKSEAVQALFDGTSTHLKVRKTDPEAYASQKFVAALDYVWFSSNTLHCDGVLEMVDEELIVPFHACPNAAFPSDHLPIKTRLAFIKGSGKPRLNSAL</sequence>
<dbReference type="GO" id="GO:0000175">
    <property type="term" value="F:3'-5'-RNA exonuclease activity"/>
    <property type="evidence" value="ECO:0007669"/>
    <property type="project" value="TreeGrafter"/>
</dbReference>
<evidence type="ECO:0000313" key="2">
    <source>
        <dbReference type="Proteomes" id="UP000694845"/>
    </source>
</evidence>
<protein>
    <submittedName>
        <fullName evidence="3">Carbon catabolite repressor protein 4 homolog 1-like</fullName>
    </submittedName>
</protein>
<dbReference type="PANTHER" id="PTHR12121:SF98">
    <property type="entry name" value="ENDONUCLEASE_EXONUCLEASE_PHOSPHATASE DOMAIN-CONTAINING PROTEIN"/>
    <property type="match status" value="1"/>
</dbReference>
<dbReference type="InterPro" id="IPR050410">
    <property type="entry name" value="CCR4/nocturin_mRNA_transcr"/>
</dbReference>
<dbReference type="OrthoDB" id="10253982at2759"/>
<dbReference type="PANTHER" id="PTHR12121">
    <property type="entry name" value="CARBON CATABOLITE REPRESSOR PROTEIN 4"/>
    <property type="match status" value="1"/>
</dbReference>
<dbReference type="InterPro" id="IPR005135">
    <property type="entry name" value="Endo/exonuclease/phosphatase"/>
</dbReference>
<name>A0A8B7XSH5_ACAPL</name>
<feature type="domain" description="Endonuclease/exonuclease/phosphatase" evidence="1">
    <location>
        <begin position="28"/>
        <end position="388"/>
    </location>
</feature>
<dbReference type="KEGG" id="aplc:110975078"/>
<evidence type="ECO:0000313" key="3">
    <source>
        <dbReference type="RefSeq" id="XP_022082901.1"/>
    </source>
</evidence>